<reference evidence="1 4" key="2">
    <citation type="submission" date="2020-08" db="EMBL/GenBank/DDBJ databases">
        <title>Genomic Encyclopedia of Type Strains, Phase IV (KMG-IV): sequencing the most valuable type-strain genomes for metagenomic binning, comparative biology and taxonomic classification.</title>
        <authorList>
            <person name="Goeker M."/>
        </authorList>
    </citation>
    <scope>NUCLEOTIDE SEQUENCE [LARGE SCALE GENOMIC DNA]</scope>
    <source>
        <strain evidence="1 4">DSM 11525</strain>
    </source>
</reference>
<evidence type="ECO:0000313" key="1">
    <source>
        <dbReference type="EMBL" id="MBB5213162.1"/>
    </source>
</evidence>
<reference evidence="2 3" key="1">
    <citation type="submission" date="2020-01" db="EMBL/GenBank/DDBJ databases">
        <title>The possibility of degradation of plastic by Microbulbifer hydrolyticus IRE-31.</title>
        <authorList>
            <person name="Liu L."/>
        </authorList>
    </citation>
    <scope>NUCLEOTIDE SEQUENCE [LARGE SCALE GENOMIC DNA]</scope>
    <source>
        <strain evidence="2 3">IRE-31</strain>
    </source>
</reference>
<gene>
    <name evidence="2" type="ORF">GTQ55_06290</name>
    <name evidence="1" type="ORF">HNQ53_003409</name>
</gene>
<sequence>MLYRLGDKQPQLEGEGHYVAPGACVIGHVLMKPHSSVWFNAVIRGDNDLITIGERANIQDGSVLHADPGVPLLVGTGVTVGHKVTLHGCQIGDYSLVGMNAVVLNGARIGKCCIIGANALVTENAEIPDYSLVLGSPGKVVKTLDESTFELLKASSEIYVANGKRFAEELVPVNGESDD</sequence>
<keyword evidence="3" id="KW-1185">Reference proteome</keyword>
<dbReference type="Proteomes" id="UP000563601">
    <property type="component" value="Unassembled WGS sequence"/>
</dbReference>
<dbReference type="CDD" id="cd04645">
    <property type="entry name" value="LbH_gamma_CA_like"/>
    <property type="match status" value="1"/>
</dbReference>
<protein>
    <submittedName>
        <fullName evidence="1">Carbonic anhydrase/acetyltransferase-like protein (Isoleucine patch superfamily)</fullName>
    </submittedName>
    <submittedName>
        <fullName evidence="2">Gamma carbonic anhydrase family protein</fullName>
    </submittedName>
</protein>
<dbReference type="InterPro" id="IPR001451">
    <property type="entry name" value="Hexapep"/>
</dbReference>
<accession>A0A6P1TAG9</accession>
<dbReference type="OrthoDB" id="9803036at2"/>
<evidence type="ECO:0000313" key="4">
    <source>
        <dbReference type="Proteomes" id="UP000563601"/>
    </source>
</evidence>
<evidence type="ECO:0000313" key="2">
    <source>
        <dbReference type="EMBL" id="QHQ38636.1"/>
    </source>
</evidence>
<dbReference type="InterPro" id="IPR011004">
    <property type="entry name" value="Trimer_LpxA-like_sf"/>
</dbReference>
<dbReference type="RefSeq" id="WP_161857966.1">
    <property type="nucleotide sequence ID" value="NZ_CP047491.1"/>
</dbReference>
<organism evidence="1 4">
    <name type="scientific">Microbulbifer hydrolyticus</name>
    <dbReference type="NCBI Taxonomy" id="48074"/>
    <lineage>
        <taxon>Bacteria</taxon>
        <taxon>Pseudomonadati</taxon>
        <taxon>Pseudomonadota</taxon>
        <taxon>Gammaproteobacteria</taxon>
        <taxon>Cellvibrionales</taxon>
        <taxon>Microbulbiferaceae</taxon>
        <taxon>Microbulbifer</taxon>
    </lineage>
</organism>
<name>A0A6P1TAG9_9GAMM</name>
<dbReference type="AlphaFoldDB" id="A0A6P1TAG9"/>
<dbReference type="PANTHER" id="PTHR13061">
    <property type="entry name" value="DYNACTIN SUBUNIT P25"/>
    <property type="match status" value="1"/>
</dbReference>
<evidence type="ECO:0000313" key="3">
    <source>
        <dbReference type="Proteomes" id="UP000464675"/>
    </source>
</evidence>
<dbReference type="PANTHER" id="PTHR13061:SF29">
    <property type="entry name" value="GAMMA CARBONIC ANHYDRASE-LIKE 1, MITOCHONDRIAL-RELATED"/>
    <property type="match status" value="1"/>
</dbReference>
<dbReference type="InterPro" id="IPR047324">
    <property type="entry name" value="LbH_gamma_CA-like"/>
</dbReference>
<dbReference type="Pfam" id="PF00132">
    <property type="entry name" value="Hexapep"/>
    <property type="match status" value="1"/>
</dbReference>
<proteinExistence type="predicted"/>
<dbReference type="Gene3D" id="2.160.10.10">
    <property type="entry name" value="Hexapeptide repeat proteins"/>
    <property type="match status" value="1"/>
</dbReference>
<dbReference type="EMBL" id="JACHHR010000006">
    <property type="protein sequence ID" value="MBB5213162.1"/>
    <property type="molecule type" value="Genomic_DNA"/>
</dbReference>
<dbReference type="Proteomes" id="UP000464675">
    <property type="component" value="Chromosome"/>
</dbReference>
<dbReference type="SUPFAM" id="SSF51161">
    <property type="entry name" value="Trimeric LpxA-like enzymes"/>
    <property type="match status" value="1"/>
</dbReference>
<dbReference type="InterPro" id="IPR050484">
    <property type="entry name" value="Transf_Hexapept/Carb_Anhydrase"/>
</dbReference>
<dbReference type="EMBL" id="CP047491">
    <property type="protein sequence ID" value="QHQ38636.1"/>
    <property type="molecule type" value="Genomic_DNA"/>
</dbReference>